<dbReference type="EMBL" id="AP012319">
    <property type="protein sequence ID" value="BAL88847.1"/>
    <property type="molecule type" value="Genomic_DNA"/>
</dbReference>
<name>I0H760_ACTM4</name>
<reference evidence="1 2" key="1">
    <citation type="submission" date="2012-02" db="EMBL/GenBank/DDBJ databases">
        <title>Complete genome sequence of Actinoplanes missouriensis 431 (= NBRC 102363).</title>
        <authorList>
            <person name="Ohnishi Y."/>
            <person name="Ishikawa J."/>
            <person name="Sekine M."/>
            <person name="Hosoyama A."/>
            <person name="Harada T."/>
            <person name="Narita H."/>
            <person name="Hata T."/>
            <person name="Konno Y."/>
            <person name="Tutikane K."/>
            <person name="Fujita N."/>
            <person name="Horinouchi S."/>
            <person name="Hayakawa M."/>
        </authorList>
    </citation>
    <scope>NUCLEOTIDE SEQUENCE [LARGE SCALE GENOMIC DNA]</scope>
    <source>
        <strain evidence="2">ATCC 14538 / DSM 43046 / CBS 188.64 / JCM 3121 / NBRC 102363 / NCIMB 12654 / NRRL B-3342 / UNCC 431</strain>
    </source>
</reference>
<dbReference type="Proteomes" id="UP000007882">
    <property type="component" value="Chromosome"/>
</dbReference>
<accession>I0H760</accession>
<dbReference type="OrthoDB" id="3427140at2"/>
<proteinExistence type="predicted"/>
<protein>
    <submittedName>
        <fullName evidence="1">Uncharacterized protein</fullName>
    </submittedName>
</protein>
<evidence type="ECO:0000313" key="2">
    <source>
        <dbReference type="Proteomes" id="UP000007882"/>
    </source>
</evidence>
<sequence length="131" mass="14536">MAEDQRLLRIRPYYWGAIYLNDADCEEDFDIDFHDGGGPVLATASHVSVLVVNARTVDKADADVTVDVRVAPQRIDGLSHEVAFQLPSGRLYIGDADDSDEIAVQSGRWLLQFDVDDPAQARHVRLVMSPL</sequence>
<evidence type="ECO:0000313" key="1">
    <source>
        <dbReference type="EMBL" id="BAL88847.1"/>
    </source>
</evidence>
<dbReference type="RefSeq" id="WP_014443741.1">
    <property type="nucleotide sequence ID" value="NC_017093.1"/>
</dbReference>
<organism evidence="1 2">
    <name type="scientific">Actinoplanes missouriensis (strain ATCC 14538 / DSM 43046 / CBS 188.64 / JCM 3121 / NBRC 102363 / NCIMB 12654 / NRRL B-3342 / UNCC 431)</name>
    <dbReference type="NCBI Taxonomy" id="512565"/>
    <lineage>
        <taxon>Bacteria</taxon>
        <taxon>Bacillati</taxon>
        <taxon>Actinomycetota</taxon>
        <taxon>Actinomycetes</taxon>
        <taxon>Micromonosporales</taxon>
        <taxon>Micromonosporaceae</taxon>
        <taxon>Actinoplanes</taxon>
    </lineage>
</organism>
<gene>
    <name evidence="1" type="ordered locus">AMIS_36270</name>
</gene>
<dbReference type="HOGENOM" id="CLU_1925178_0_0_11"/>
<dbReference type="KEGG" id="ams:AMIS_36270"/>
<keyword evidence="2" id="KW-1185">Reference proteome</keyword>
<dbReference type="eggNOG" id="ENOG502ZPXS">
    <property type="taxonomic scope" value="Bacteria"/>
</dbReference>
<dbReference type="AlphaFoldDB" id="I0H760"/>